<dbReference type="AlphaFoldDB" id="A0A9P7RMN2"/>
<protein>
    <recommendedName>
        <fullName evidence="3">Sulfotransferase</fullName>
    </recommendedName>
</protein>
<dbReference type="OrthoDB" id="3650366at2759"/>
<evidence type="ECO:0008006" key="3">
    <source>
        <dbReference type="Google" id="ProtNLM"/>
    </source>
</evidence>
<evidence type="ECO:0000313" key="2">
    <source>
        <dbReference type="Proteomes" id="UP001049176"/>
    </source>
</evidence>
<dbReference type="SUPFAM" id="SSF52540">
    <property type="entry name" value="P-loop containing nucleoside triphosphate hydrolases"/>
    <property type="match status" value="1"/>
</dbReference>
<dbReference type="PANTHER" id="PTHR48312:SF1">
    <property type="entry name" value="SULFOTRANSFERASE"/>
    <property type="match status" value="1"/>
</dbReference>
<reference evidence="1" key="1">
    <citation type="journal article" date="2021" name="Genome Biol. Evol.">
        <title>The assembled and annotated genome of the fairy-ring fungus Marasmius oreades.</title>
        <authorList>
            <person name="Hiltunen M."/>
            <person name="Ament-Velasquez S.L."/>
            <person name="Johannesson H."/>
        </authorList>
    </citation>
    <scope>NUCLEOTIDE SEQUENCE</scope>
    <source>
        <strain evidence="1">03SP1</strain>
    </source>
</reference>
<sequence length="308" mass="34640">MEKQRPIFIFSHPRTRSNLLAHILATHPDIGDVIIYPFRAANSAGPERRLPNGSIFATKEVAVRDTFQRCYEELQGKLKETQDRGFIPLIKDHIFNSLSTSVIDSQFPGSMNDVHPVISGNTPGGPNPTVLPDTFLANITPIIVIRHPTTMVASTAKVMLREFGADRDDPGISLSCTYKWSRVLFDFFRGAGQAVGVVDGDEMVNDTEGVMIKLCGLIGVDGSLIQYEWKPKALCTPMNEEMNEHVYLKALYESTGIIRDKQKIEPPVLEDEVQKWTVEWGEDMAERLKGFVEDATADYDYLFQFRLQ</sequence>
<organism evidence="1 2">
    <name type="scientific">Marasmius oreades</name>
    <name type="common">fairy-ring Marasmius</name>
    <dbReference type="NCBI Taxonomy" id="181124"/>
    <lineage>
        <taxon>Eukaryota</taxon>
        <taxon>Fungi</taxon>
        <taxon>Dikarya</taxon>
        <taxon>Basidiomycota</taxon>
        <taxon>Agaricomycotina</taxon>
        <taxon>Agaricomycetes</taxon>
        <taxon>Agaricomycetidae</taxon>
        <taxon>Agaricales</taxon>
        <taxon>Marasmiineae</taxon>
        <taxon>Marasmiaceae</taxon>
        <taxon>Marasmius</taxon>
    </lineage>
</organism>
<keyword evidence="2" id="KW-1185">Reference proteome</keyword>
<evidence type="ECO:0000313" key="1">
    <source>
        <dbReference type="EMBL" id="KAG7085930.1"/>
    </source>
</evidence>
<proteinExistence type="predicted"/>
<comment type="caution">
    <text evidence="1">The sequence shown here is derived from an EMBL/GenBank/DDBJ whole genome shotgun (WGS) entry which is preliminary data.</text>
</comment>
<gene>
    <name evidence="1" type="ORF">E1B28_003461</name>
</gene>
<dbReference type="PANTHER" id="PTHR48312">
    <property type="match status" value="1"/>
</dbReference>
<dbReference type="GeneID" id="66072537"/>
<dbReference type="RefSeq" id="XP_043002401.1">
    <property type="nucleotide sequence ID" value="XM_043160444.1"/>
</dbReference>
<name>A0A9P7RMN2_9AGAR</name>
<dbReference type="InterPro" id="IPR027417">
    <property type="entry name" value="P-loop_NTPase"/>
</dbReference>
<dbReference type="Proteomes" id="UP001049176">
    <property type="component" value="Chromosome 11"/>
</dbReference>
<dbReference type="EMBL" id="CM032191">
    <property type="protein sequence ID" value="KAG7085930.1"/>
    <property type="molecule type" value="Genomic_DNA"/>
</dbReference>
<dbReference type="KEGG" id="more:E1B28_003461"/>
<accession>A0A9P7RMN2</accession>
<dbReference type="Gene3D" id="3.40.50.300">
    <property type="entry name" value="P-loop containing nucleotide triphosphate hydrolases"/>
    <property type="match status" value="1"/>
</dbReference>